<sequence>MLALSSDSPVVEDAFGWARKQALGWVQTAPTRGSGTSPARRRRRGSSGQPNPRRRRPPGQQDNRQHGESNLEKENC</sequence>
<organism evidence="2 3">
    <name type="scientific">Kribbella orskensis</name>
    <dbReference type="NCBI Taxonomy" id="2512216"/>
    <lineage>
        <taxon>Bacteria</taxon>
        <taxon>Bacillati</taxon>
        <taxon>Actinomycetota</taxon>
        <taxon>Actinomycetes</taxon>
        <taxon>Propionibacteriales</taxon>
        <taxon>Kribbellaceae</taxon>
        <taxon>Kribbella</taxon>
    </lineage>
</organism>
<dbReference type="Proteomes" id="UP000295818">
    <property type="component" value="Unassembled WGS sequence"/>
</dbReference>
<feature type="region of interest" description="Disordered" evidence="1">
    <location>
        <begin position="24"/>
        <end position="76"/>
    </location>
</feature>
<gene>
    <name evidence="2" type="ORF">EV644_11580</name>
</gene>
<protein>
    <submittedName>
        <fullName evidence="2">Uncharacterized protein</fullName>
    </submittedName>
</protein>
<comment type="caution">
    <text evidence="2">The sequence shown here is derived from an EMBL/GenBank/DDBJ whole genome shotgun (WGS) entry which is preliminary data.</text>
</comment>
<feature type="compositionally biased region" description="Basic and acidic residues" evidence="1">
    <location>
        <begin position="63"/>
        <end position="76"/>
    </location>
</feature>
<keyword evidence="3" id="KW-1185">Reference proteome</keyword>
<proteinExistence type="predicted"/>
<reference evidence="2 3" key="1">
    <citation type="journal article" date="2015" name="Stand. Genomic Sci.">
        <title>Genomic Encyclopedia of Bacterial and Archaeal Type Strains, Phase III: the genomes of soil and plant-associated and newly described type strains.</title>
        <authorList>
            <person name="Whitman W.B."/>
            <person name="Woyke T."/>
            <person name="Klenk H.P."/>
            <person name="Zhou Y."/>
            <person name="Lilburn T.G."/>
            <person name="Beck B.J."/>
            <person name="De Vos P."/>
            <person name="Vandamme P."/>
            <person name="Eisen J.A."/>
            <person name="Garrity G."/>
            <person name="Hugenholtz P."/>
            <person name="Kyrpides N.C."/>
        </authorList>
    </citation>
    <scope>NUCLEOTIDE SEQUENCE [LARGE SCALE GENOMIC DNA]</scope>
    <source>
        <strain evidence="2 3">VKM Ac-2538</strain>
    </source>
</reference>
<dbReference type="EMBL" id="SLWM01000015">
    <property type="protein sequence ID" value="TCO17060.1"/>
    <property type="molecule type" value="Genomic_DNA"/>
</dbReference>
<evidence type="ECO:0000313" key="2">
    <source>
        <dbReference type="EMBL" id="TCO17060.1"/>
    </source>
</evidence>
<accession>A0ABY2BDK2</accession>
<evidence type="ECO:0000256" key="1">
    <source>
        <dbReference type="SAM" id="MobiDB-lite"/>
    </source>
</evidence>
<name>A0ABY2BDK2_9ACTN</name>
<evidence type="ECO:0000313" key="3">
    <source>
        <dbReference type="Proteomes" id="UP000295818"/>
    </source>
</evidence>